<evidence type="ECO:0000313" key="8">
    <source>
        <dbReference type="Proteomes" id="UP001161247"/>
    </source>
</evidence>
<evidence type="ECO:0000256" key="4">
    <source>
        <dbReference type="PROSITE-ProRule" id="PRU00207"/>
    </source>
</evidence>
<evidence type="ECO:0000256" key="3">
    <source>
        <dbReference type="ARBA" id="ARBA00022833"/>
    </source>
</evidence>
<feature type="domain" description="TRAF-type" evidence="6">
    <location>
        <begin position="216"/>
        <end position="271"/>
    </location>
</feature>
<dbReference type="EMBL" id="OX459118">
    <property type="protein sequence ID" value="CAI9091055.1"/>
    <property type="molecule type" value="Genomic_DNA"/>
</dbReference>
<feature type="compositionally biased region" description="Basic and acidic residues" evidence="5">
    <location>
        <begin position="346"/>
        <end position="392"/>
    </location>
</feature>
<reference evidence="7" key="1">
    <citation type="submission" date="2023-03" db="EMBL/GenBank/DDBJ databases">
        <authorList>
            <person name="Julca I."/>
        </authorList>
    </citation>
    <scope>NUCLEOTIDE SEQUENCE</scope>
</reference>
<keyword evidence="3 4" id="KW-0862">Zinc</keyword>
<protein>
    <submittedName>
        <fullName evidence="7">OLC1v1025974C1</fullName>
    </submittedName>
</protein>
<dbReference type="SUPFAM" id="SSF49599">
    <property type="entry name" value="TRAF domain-like"/>
    <property type="match status" value="1"/>
</dbReference>
<feature type="compositionally biased region" description="Low complexity" evidence="5">
    <location>
        <begin position="393"/>
        <end position="402"/>
    </location>
</feature>
<dbReference type="Gene3D" id="3.30.40.10">
    <property type="entry name" value="Zinc/RING finger domain, C3HC4 (zinc finger)"/>
    <property type="match status" value="1"/>
</dbReference>
<dbReference type="GO" id="GO:0008270">
    <property type="term" value="F:zinc ion binding"/>
    <property type="evidence" value="ECO:0007669"/>
    <property type="project" value="UniProtKB-KW"/>
</dbReference>
<dbReference type="PROSITE" id="PS50145">
    <property type="entry name" value="ZF_TRAF"/>
    <property type="match status" value="1"/>
</dbReference>
<dbReference type="AlphaFoldDB" id="A0AAV1C6I1"/>
<dbReference type="PANTHER" id="PTHR10131">
    <property type="entry name" value="TNF RECEPTOR ASSOCIATED FACTOR"/>
    <property type="match status" value="1"/>
</dbReference>
<evidence type="ECO:0000256" key="1">
    <source>
        <dbReference type="ARBA" id="ARBA00022723"/>
    </source>
</evidence>
<keyword evidence="2 4" id="KW-0863">Zinc-finger</keyword>
<dbReference type="Proteomes" id="UP001161247">
    <property type="component" value="Chromosome 1"/>
</dbReference>
<evidence type="ECO:0000313" key="7">
    <source>
        <dbReference type="EMBL" id="CAI9091055.1"/>
    </source>
</evidence>
<keyword evidence="1 4" id="KW-0479">Metal-binding</keyword>
<feature type="compositionally biased region" description="Basic and acidic residues" evidence="5">
    <location>
        <begin position="443"/>
        <end position="461"/>
    </location>
</feature>
<feature type="zinc finger region" description="TRAF-type" evidence="4">
    <location>
        <begin position="216"/>
        <end position="271"/>
    </location>
</feature>
<organism evidence="7 8">
    <name type="scientific">Oldenlandia corymbosa var. corymbosa</name>
    <dbReference type="NCBI Taxonomy" id="529605"/>
    <lineage>
        <taxon>Eukaryota</taxon>
        <taxon>Viridiplantae</taxon>
        <taxon>Streptophyta</taxon>
        <taxon>Embryophyta</taxon>
        <taxon>Tracheophyta</taxon>
        <taxon>Spermatophyta</taxon>
        <taxon>Magnoliopsida</taxon>
        <taxon>eudicotyledons</taxon>
        <taxon>Gunneridae</taxon>
        <taxon>Pentapetalae</taxon>
        <taxon>asterids</taxon>
        <taxon>lamiids</taxon>
        <taxon>Gentianales</taxon>
        <taxon>Rubiaceae</taxon>
        <taxon>Rubioideae</taxon>
        <taxon>Spermacoceae</taxon>
        <taxon>Hedyotis-Oldenlandia complex</taxon>
        <taxon>Oldenlandia</taxon>
    </lineage>
</organism>
<keyword evidence="8" id="KW-1185">Reference proteome</keyword>
<name>A0AAV1C6I1_OLDCO</name>
<evidence type="ECO:0000259" key="6">
    <source>
        <dbReference type="PROSITE" id="PS50145"/>
    </source>
</evidence>
<evidence type="ECO:0000256" key="5">
    <source>
        <dbReference type="SAM" id="MobiDB-lite"/>
    </source>
</evidence>
<evidence type="ECO:0000256" key="2">
    <source>
        <dbReference type="ARBA" id="ARBA00022771"/>
    </source>
</evidence>
<proteinExistence type="predicted"/>
<sequence length="461" mass="52227">MDPPATGVEVKPENLEEAKEGRPLFHCDLFDTEIVHKIAEALLPGLASACVDNTIGGLFKTPGSVAVDIRREMVDYLFQRSENFVAESVVLEGGPDAEVSDLPDDIILEFIDDFASSKRNFFSRVSGWLLSERREDRIDDFVQEMELNGFWLIGRRETVSQTLVKNVDVKNIYHCDKKFKSPEELADHLSNCSFRIMDCMNEGCNARFSAGQFDYHDSICPFKILPCEQKCSETIMRREMDRHCITMCSMKLTKCPFYQVGCQSVIPQSTIDQHRSEHLHSHLLYILQQIHREGSIEDLNKRVDQLEKLSSIDRLVAARDARSLAYLIKDLELKLGPLEVSKKRNDDVAVRDVNETKEEKAADSSPKKESPKSPSRKEKSPDSSPEHKRRGDSSPQRSSTSSSEREDIGNSVDEKEESSGFVHVEEKSQESAMESSILEEDESTLKKEVNAESPSKEDELI</sequence>
<dbReference type="PANTHER" id="PTHR10131:SF161">
    <property type="entry name" value="F26K24.24 PROTEIN"/>
    <property type="match status" value="1"/>
</dbReference>
<feature type="region of interest" description="Disordered" evidence="5">
    <location>
        <begin position="346"/>
        <end position="461"/>
    </location>
</feature>
<dbReference type="Pfam" id="PF02176">
    <property type="entry name" value="zf-TRAF"/>
    <property type="match status" value="1"/>
</dbReference>
<accession>A0AAV1C6I1</accession>
<dbReference type="InterPro" id="IPR001293">
    <property type="entry name" value="Znf_TRAF"/>
</dbReference>
<gene>
    <name evidence="7" type="ORF">OLC1_LOCUS3079</name>
</gene>
<dbReference type="InterPro" id="IPR013083">
    <property type="entry name" value="Znf_RING/FYVE/PHD"/>
</dbReference>